<comment type="subcellular location">
    <subcellularLocation>
        <location evidence="1">Cell membrane</location>
        <topology evidence="1">Multi-pass membrane protein</topology>
    </subcellularLocation>
</comment>
<name>A0A380FL87_STAGA</name>
<evidence type="ECO:0000259" key="7">
    <source>
        <dbReference type="PROSITE" id="PS50850"/>
    </source>
</evidence>
<proteinExistence type="predicted"/>
<evidence type="ECO:0000256" key="6">
    <source>
        <dbReference type="SAM" id="Phobius"/>
    </source>
</evidence>
<dbReference type="PROSITE" id="PS50850">
    <property type="entry name" value="MFS"/>
    <property type="match status" value="1"/>
</dbReference>
<dbReference type="InterPro" id="IPR036259">
    <property type="entry name" value="MFS_trans_sf"/>
</dbReference>
<feature type="domain" description="Major facilitator superfamily (MFS) profile" evidence="7">
    <location>
        <begin position="12"/>
        <end position="75"/>
    </location>
</feature>
<evidence type="ECO:0000256" key="4">
    <source>
        <dbReference type="ARBA" id="ARBA00022989"/>
    </source>
</evidence>
<accession>A0A380FL87</accession>
<dbReference type="Proteomes" id="UP000255277">
    <property type="component" value="Unassembled WGS sequence"/>
</dbReference>
<dbReference type="Pfam" id="PF07690">
    <property type="entry name" value="MFS_1"/>
    <property type="match status" value="1"/>
</dbReference>
<evidence type="ECO:0000256" key="5">
    <source>
        <dbReference type="ARBA" id="ARBA00023136"/>
    </source>
</evidence>
<keyword evidence="2" id="KW-0813">Transport</keyword>
<keyword evidence="4 6" id="KW-1133">Transmembrane helix</keyword>
<organism evidence="8 9">
    <name type="scientific">Staphylococcus gallinarum</name>
    <dbReference type="NCBI Taxonomy" id="1293"/>
    <lineage>
        <taxon>Bacteria</taxon>
        <taxon>Bacillati</taxon>
        <taxon>Bacillota</taxon>
        <taxon>Bacilli</taxon>
        <taxon>Bacillales</taxon>
        <taxon>Staphylococcaceae</taxon>
        <taxon>Staphylococcus</taxon>
    </lineage>
</organism>
<evidence type="ECO:0000313" key="8">
    <source>
        <dbReference type="EMBL" id="SUM34888.1"/>
    </source>
</evidence>
<dbReference type="GO" id="GO:0005886">
    <property type="term" value="C:plasma membrane"/>
    <property type="evidence" value="ECO:0007669"/>
    <property type="project" value="UniProtKB-SubCell"/>
</dbReference>
<evidence type="ECO:0000256" key="2">
    <source>
        <dbReference type="ARBA" id="ARBA00022448"/>
    </source>
</evidence>
<dbReference type="SUPFAM" id="SSF103473">
    <property type="entry name" value="MFS general substrate transporter"/>
    <property type="match status" value="1"/>
</dbReference>
<evidence type="ECO:0000256" key="1">
    <source>
        <dbReference type="ARBA" id="ARBA00004651"/>
    </source>
</evidence>
<evidence type="ECO:0000313" key="9">
    <source>
        <dbReference type="Proteomes" id="UP000255277"/>
    </source>
</evidence>
<gene>
    <name evidence="8" type="primary">gudP_2</name>
    <name evidence="8" type="ORF">NCTC12195_04415</name>
</gene>
<reference evidence="8 9" key="1">
    <citation type="submission" date="2018-06" db="EMBL/GenBank/DDBJ databases">
        <authorList>
            <consortium name="Pathogen Informatics"/>
            <person name="Doyle S."/>
        </authorList>
    </citation>
    <scope>NUCLEOTIDE SEQUENCE [LARGE SCALE GENOMIC DNA]</scope>
    <source>
        <strain evidence="8 9">NCTC12195</strain>
    </source>
</reference>
<dbReference type="AlphaFoldDB" id="A0A380FL87"/>
<dbReference type="InterPro" id="IPR020846">
    <property type="entry name" value="MFS_dom"/>
</dbReference>
<evidence type="ECO:0000256" key="3">
    <source>
        <dbReference type="ARBA" id="ARBA00022692"/>
    </source>
</evidence>
<keyword evidence="3 6" id="KW-0812">Transmembrane</keyword>
<feature type="transmembrane region" description="Helical" evidence="6">
    <location>
        <begin position="45"/>
        <end position="62"/>
    </location>
</feature>
<dbReference type="Gene3D" id="1.20.1250.20">
    <property type="entry name" value="MFS general substrate transporter like domains"/>
    <property type="match status" value="1"/>
</dbReference>
<feature type="transmembrane region" description="Helical" evidence="6">
    <location>
        <begin position="7"/>
        <end position="25"/>
    </location>
</feature>
<dbReference type="EMBL" id="UHDK01000001">
    <property type="protein sequence ID" value="SUM34888.1"/>
    <property type="molecule type" value="Genomic_DNA"/>
</dbReference>
<dbReference type="InterPro" id="IPR011701">
    <property type="entry name" value="MFS"/>
</dbReference>
<sequence>MEEKRSNIRWYFAIAFFIIGVIAYMDRSNISIIAGPMMEDLHMNKTQFGLLASFFSLGYALMQVPSGFLAEKVWL</sequence>
<keyword evidence="5 6" id="KW-0472">Membrane</keyword>
<dbReference type="GO" id="GO:0022857">
    <property type="term" value="F:transmembrane transporter activity"/>
    <property type="evidence" value="ECO:0007669"/>
    <property type="project" value="InterPro"/>
</dbReference>
<protein>
    <submittedName>
        <fullName evidence="8">Major facilitator superfamily permease</fullName>
    </submittedName>
</protein>